<evidence type="ECO:0000259" key="7">
    <source>
        <dbReference type="Pfam" id="PF03600"/>
    </source>
</evidence>
<feature type="transmembrane region" description="Helical" evidence="6">
    <location>
        <begin position="68"/>
        <end position="93"/>
    </location>
</feature>
<feature type="transmembrane region" description="Helical" evidence="6">
    <location>
        <begin position="445"/>
        <end position="463"/>
    </location>
</feature>
<feature type="transmembrane region" description="Helical" evidence="6">
    <location>
        <begin position="195"/>
        <end position="214"/>
    </location>
</feature>
<reference evidence="8 9" key="1">
    <citation type="submission" date="2016-10" db="EMBL/GenBank/DDBJ databases">
        <authorList>
            <person name="de Groot N.N."/>
        </authorList>
    </citation>
    <scope>NUCLEOTIDE SEQUENCE [LARGE SCALE GENOMIC DNA]</scope>
    <source>
        <strain evidence="8 9">DSM 20475</strain>
    </source>
</reference>
<dbReference type="STRING" id="2741.SAMN04489866_10212"/>
<evidence type="ECO:0000313" key="9">
    <source>
        <dbReference type="Proteomes" id="UP000198995"/>
    </source>
</evidence>
<feature type="transmembrane region" description="Helical" evidence="6">
    <location>
        <begin position="354"/>
        <end position="374"/>
    </location>
</feature>
<proteinExistence type="predicted"/>
<dbReference type="PANTHER" id="PTHR10283:SF125">
    <property type="entry name" value="MG(2+)_CITRATE COMPLEX SECONDARY TRANSPORTER"/>
    <property type="match status" value="1"/>
</dbReference>
<evidence type="ECO:0000313" key="8">
    <source>
        <dbReference type="EMBL" id="SDD22389.1"/>
    </source>
</evidence>
<dbReference type="Pfam" id="PF03600">
    <property type="entry name" value="CitMHS"/>
    <property type="match status" value="1"/>
</dbReference>
<keyword evidence="2" id="KW-0813">Transport</keyword>
<keyword evidence="4 6" id="KW-1133">Transmembrane helix</keyword>
<feature type="transmembrane region" description="Helical" evidence="6">
    <location>
        <begin position="394"/>
        <end position="414"/>
    </location>
</feature>
<name>A0A1G6T045_PEPNI</name>
<dbReference type="GO" id="GO:0022857">
    <property type="term" value="F:transmembrane transporter activity"/>
    <property type="evidence" value="ECO:0007669"/>
    <property type="project" value="TreeGrafter"/>
</dbReference>
<evidence type="ECO:0000256" key="2">
    <source>
        <dbReference type="ARBA" id="ARBA00022448"/>
    </source>
</evidence>
<feature type="transmembrane region" description="Helical" evidence="6">
    <location>
        <begin position="30"/>
        <end position="47"/>
    </location>
</feature>
<dbReference type="Proteomes" id="UP000198995">
    <property type="component" value="Unassembled WGS sequence"/>
</dbReference>
<dbReference type="GO" id="GO:0005886">
    <property type="term" value="C:plasma membrane"/>
    <property type="evidence" value="ECO:0007669"/>
    <property type="project" value="TreeGrafter"/>
</dbReference>
<dbReference type="RefSeq" id="WP_242868928.1">
    <property type="nucleotide sequence ID" value="NZ_FNAF01000002.1"/>
</dbReference>
<evidence type="ECO:0000256" key="6">
    <source>
        <dbReference type="SAM" id="Phobius"/>
    </source>
</evidence>
<comment type="subcellular location">
    <subcellularLocation>
        <location evidence="1">Membrane</location>
        <topology evidence="1">Multi-pass membrane protein</topology>
    </subcellularLocation>
</comment>
<evidence type="ECO:0000256" key="5">
    <source>
        <dbReference type="ARBA" id="ARBA00023136"/>
    </source>
</evidence>
<accession>A0A1G6T045</accession>
<evidence type="ECO:0000256" key="4">
    <source>
        <dbReference type="ARBA" id="ARBA00022989"/>
    </source>
</evidence>
<feature type="transmembrane region" description="Helical" evidence="6">
    <location>
        <begin position="484"/>
        <end position="504"/>
    </location>
</feature>
<dbReference type="InterPro" id="IPR004680">
    <property type="entry name" value="Cit_transptr-like_dom"/>
</dbReference>
<feature type="transmembrane region" description="Helical" evidence="6">
    <location>
        <begin position="151"/>
        <end position="175"/>
    </location>
</feature>
<dbReference type="EMBL" id="FNAF01000002">
    <property type="protein sequence ID" value="SDD22389.1"/>
    <property type="molecule type" value="Genomic_DNA"/>
</dbReference>
<keyword evidence="9" id="KW-1185">Reference proteome</keyword>
<feature type="transmembrane region" description="Helical" evidence="6">
    <location>
        <begin position="323"/>
        <end position="342"/>
    </location>
</feature>
<feature type="transmembrane region" description="Helical" evidence="6">
    <location>
        <begin position="293"/>
        <end position="311"/>
    </location>
</feature>
<feature type="transmembrane region" description="Helical" evidence="6">
    <location>
        <begin position="243"/>
        <end position="263"/>
    </location>
</feature>
<keyword evidence="3 6" id="KW-0812">Transmembrane</keyword>
<sequence>MPEQSKNFSFQNDDKDIVCTPEKKPTNTKLYIHSLVGIAIMVVFQFLPPMGGITPIGMKMVGAFLGMVYLWSLVDTMWPSLLGLIVMGFSGFAGKGAEGMINTMLNAFGQNTVLLTLFCMVLFGALYESGCTNYIANWFLTRKIITGRPYVFMAIFYMACYWLSTLISPISSLLVMWPIALSLMEELGIELCDKFWPYFFVGMFFVSTLGQPLFPFMGAQLIVVSAFQSMSGLLVPYGSYMALNLIMCFLLGATYLLVLKFIIRPDVSKLKAVDAERIAAQNTLPPMNIQQKAFLYMLPVYIVLLLMPSFLPKNFPLVKTLMTLGPLGVTIVFVVFFSIIRFKSGPFLNFKEVAYGQLSWGIYFMIAAAVYGANALSDDSTGVKAFLLDVLNPILGGRSEMVFVAIMFTVALIITNFANNAAMAVVLMPVILAFSEQMGIEPMPVAMGVGMMVFVAMLTPAASPHAGMMHGRKDIYTTGDIMRIGFPQCILALVYYIVIGYPLAKLLF</sequence>
<evidence type="ECO:0000256" key="1">
    <source>
        <dbReference type="ARBA" id="ARBA00004141"/>
    </source>
</evidence>
<keyword evidence="5 6" id="KW-0472">Membrane</keyword>
<evidence type="ECO:0000256" key="3">
    <source>
        <dbReference type="ARBA" id="ARBA00022692"/>
    </source>
</evidence>
<organism evidence="8 9">
    <name type="scientific">Peptococcus niger</name>
    <dbReference type="NCBI Taxonomy" id="2741"/>
    <lineage>
        <taxon>Bacteria</taxon>
        <taxon>Bacillati</taxon>
        <taxon>Bacillota</taxon>
        <taxon>Clostridia</taxon>
        <taxon>Eubacteriales</taxon>
        <taxon>Peptococcaceae</taxon>
        <taxon>Peptococcus</taxon>
    </lineage>
</organism>
<feature type="transmembrane region" description="Helical" evidence="6">
    <location>
        <begin position="113"/>
        <end position="139"/>
    </location>
</feature>
<feature type="domain" description="Citrate transporter-like" evidence="7">
    <location>
        <begin position="69"/>
        <end position="450"/>
    </location>
</feature>
<protein>
    <submittedName>
        <fullName evidence="8">Di-and tricarboxylate transporter</fullName>
    </submittedName>
</protein>
<dbReference type="AlphaFoldDB" id="A0A1G6T045"/>
<gene>
    <name evidence="8" type="ORF">SAMN04489866_10212</name>
</gene>
<dbReference type="PANTHER" id="PTHR10283">
    <property type="entry name" value="SOLUTE CARRIER FAMILY 13 MEMBER"/>
    <property type="match status" value="1"/>
</dbReference>